<dbReference type="RefSeq" id="WP_275584750.1">
    <property type="nucleotide sequence ID" value="NZ_JAFBCL010000001.1"/>
</dbReference>
<protein>
    <recommendedName>
        <fullName evidence="4">Polymorphic outer membrane protein</fullName>
    </recommendedName>
</protein>
<reference evidence="2 3" key="1">
    <citation type="submission" date="2021-01" db="EMBL/GenBank/DDBJ databases">
        <title>Sequencing the genomes of 1000 actinobacteria strains.</title>
        <authorList>
            <person name="Klenk H.-P."/>
        </authorList>
    </citation>
    <scope>NUCLEOTIDE SEQUENCE [LARGE SCALE GENOMIC DNA]</scope>
    <source>
        <strain evidence="2 3">DSM 44581</strain>
    </source>
</reference>
<evidence type="ECO:0000256" key="1">
    <source>
        <dbReference type="SAM" id="MobiDB-lite"/>
    </source>
</evidence>
<dbReference type="Proteomes" id="UP001195724">
    <property type="component" value="Unassembled WGS sequence"/>
</dbReference>
<feature type="region of interest" description="Disordered" evidence="1">
    <location>
        <begin position="202"/>
        <end position="235"/>
    </location>
</feature>
<feature type="compositionally biased region" description="Polar residues" evidence="1">
    <location>
        <begin position="302"/>
        <end position="315"/>
    </location>
</feature>
<dbReference type="EMBL" id="JAFBCL010000001">
    <property type="protein sequence ID" value="MBM7814829.1"/>
    <property type="molecule type" value="Genomic_DNA"/>
</dbReference>
<feature type="compositionally biased region" description="Gly residues" evidence="1">
    <location>
        <begin position="225"/>
        <end position="235"/>
    </location>
</feature>
<feature type="compositionally biased region" description="Gly residues" evidence="1">
    <location>
        <begin position="259"/>
        <end position="297"/>
    </location>
</feature>
<sequence>MRGNVSVVGVLVLGVGVVVVPPAVAVARQVPCDTPSLVKAVGDANAAGKRVRLSLAGGCTYRVDRAIGDNGFPVVTGDVELVGAGTVISRHPAAPRFRFFRVAVGGRLGIEGLVITGGHTRDGLAPGGSGGDGGAVHSSGELVIGRSTLSGNRTGDGAVGVIGADGNLDTAQGGGGGHGGAIFSDGIALRISKSVLAGNSTGRGGWGADGLRGKDNAADAEQLRGGPGGEGGWGGDGGAIANHAGVFELLHSSVEGNRTGAGGPGGASGRGGDNANGPGGDGARPVSGGPGGSGGGIALSDSEVNIQGGSATGNTTGDGGPAGRAGDGGNGGAGEPGGKGGGERGGRGRATGGAGGSGGALSISPPDGDEQAVTLFGFEMAGNRTGNGGDGARGGNGGAPGGRPAAAPRAE</sequence>
<name>A0ABS2SGS6_9PSEU</name>
<feature type="compositionally biased region" description="Gly residues" evidence="1">
    <location>
        <begin position="348"/>
        <end position="359"/>
    </location>
</feature>
<feature type="compositionally biased region" description="Low complexity" evidence="1">
    <location>
        <begin position="402"/>
        <end position="411"/>
    </location>
</feature>
<comment type="caution">
    <text evidence="2">The sequence shown here is derived from an EMBL/GenBank/DDBJ whole genome shotgun (WGS) entry which is preliminary data.</text>
</comment>
<gene>
    <name evidence="2" type="ORF">JOE68_005694</name>
</gene>
<feature type="compositionally biased region" description="Gly residues" evidence="1">
    <location>
        <begin position="385"/>
        <end position="401"/>
    </location>
</feature>
<evidence type="ECO:0000313" key="3">
    <source>
        <dbReference type="Proteomes" id="UP001195724"/>
    </source>
</evidence>
<feature type="compositionally biased region" description="Gly residues" evidence="1">
    <location>
        <begin position="316"/>
        <end position="340"/>
    </location>
</feature>
<keyword evidence="3" id="KW-1185">Reference proteome</keyword>
<feature type="region of interest" description="Disordered" evidence="1">
    <location>
        <begin position="255"/>
        <end position="411"/>
    </location>
</feature>
<accession>A0ABS2SGS6</accession>
<evidence type="ECO:0000313" key="2">
    <source>
        <dbReference type="EMBL" id="MBM7814829.1"/>
    </source>
</evidence>
<evidence type="ECO:0008006" key="4">
    <source>
        <dbReference type="Google" id="ProtNLM"/>
    </source>
</evidence>
<proteinExistence type="predicted"/>
<organism evidence="2 3">
    <name type="scientific">Saccharothrix algeriensis</name>
    <dbReference type="NCBI Taxonomy" id="173560"/>
    <lineage>
        <taxon>Bacteria</taxon>
        <taxon>Bacillati</taxon>
        <taxon>Actinomycetota</taxon>
        <taxon>Actinomycetes</taxon>
        <taxon>Pseudonocardiales</taxon>
        <taxon>Pseudonocardiaceae</taxon>
        <taxon>Saccharothrix</taxon>
    </lineage>
</organism>